<dbReference type="InterPro" id="IPR029021">
    <property type="entry name" value="Prot-tyrosine_phosphatase-like"/>
</dbReference>
<comment type="caution">
    <text evidence="1">The sequence shown here is derived from an EMBL/GenBank/DDBJ whole genome shotgun (WGS) entry which is preliminary data.</text>
</comment>
<evidence type="ECO:0000313" key="2">
    <source>
        <dbReference type="Proteomes" id="UP000837801"/>
    </source>
</evidence>
<dbReference type="OrthoDB" id="4002732at2759"/>
<dbReference type="GO" id="GO:0062026">
    <property type="term" value="P:negative regulation of SCF-dependent proteasomal ubiquitin-dependent catabolic process"/>
    <property type="evidence" value="ECO:0007669"/>
    <property type="project" value="TreeGrafter"/>
</dbReference>
<keyword evidence="2" id="KW-1185">Reference proteome</keyword>
<protein>
    <submittedName>
        <fullName evidence="1">Uncharacterized protein</fullName>
    </submittedName>
</protein>
<dbReference type="EMBL" id="CAKXYY010000003">
    <property type="protein sequence ID" value="CAH2351347.1"/>
    <property type="molecule type" value="Genomic_DNA"/>
</dbReference>
<dbReference type="PANTHER" id="PTHR46588">
    <property type="entry name" value="SERINE/THREONINE/TYROSINE-INTERACTING PROTEIN"/>
    <property type="match status" value="1"/>
</dbReference>
<organism evidence="1 2">
    <name type="scientific">[Candida] railenensis</name>
    <dbReference type="NCBI Taxonomy" id="45579"/>
    <lineage>
        <taxon>Eukaryota</taxon>
        <taxon>Fungi</taxon>
        <taxon>Dikarya</taxon>
        <taxon>Ascomycota</taxon>
        <taxon>Saccharomycotina</taxon>
        <taxon>Pichiomycetes</taxon>
        <taxon>Debaryomycetaceae</taxon>
        <taxon>Kurtzmaniella</taxon>
    </lineage>
</organism>
<dbReference type="GO" id="GO:0005654">
    <property type="term" value="C:nucleoplasm"/>
    <property type="evidence" value="ECO:0007669"/>
    <property type="project" value="TreeGrafter"/>
</dbReference>
<dbReference type="Gene3D" id="3.90.190.10">
    <property type="entry name" value="Protein tyrosine phosphatase superfamily"/>
    <property type="match status" value="1"/>
</dbReference>
<gene>
    <name evidence="1" type="ORF">CLIB1423_03S04258</name>
</gene>
<name>A0A9P0QMB9_9ASCO</name>
<dbReference type="InterPro" id="IPR052449">
    <property type="entry name" value="STYX-Interacting_Phosphatase"/>
</dbReference>
<dbReference type="PANTHER" id="PTHR46588:SF1">
    <property type="entry name" value="SERINE_THREONINE_TYROSINE-INTERACTING PROTEIN"/>
    <property type="match status" value="1"/>
</dbReference>
<proteinExistence type="predicted"/>
<accession>A0A9P0QMB9</accession>
<dbReference type="Proteomes" id="UP000837801">
    <property type="component" value="Unassembled WGS sequence"/>
</dbReference>
<evidence type="ECO:0000313" key="1">
    <source>
        <dbReference type="EMBL" id="CAH2351347.1"/>
    </source>
</evidence>
<sequence>MPDSPDSISDEPPYEIAPSIWCGSYSSLSNHFLHTRNIKIIVNCSPTLEFLSELETSDVSLSSDIVLLSLDPSFSLENYDSNIQVQLSKQISKFNRTLQNYINHFYTLNPKSHSIIHHSFDNQPLQFESPILSGGCLQNSLFQINRLIKLLKNINTSVEVLIISKEGSGSLSTALCISYLMDSYNFNFAASLKHLQMRDPRIAPLNGNYYDDLIILESLKKFYNENIMIKESSQDLLTTNSKLKRRNDDEEMNNVVIEGKRKR</sequence>
<dbReference type="GO" id="GO:0005737">
    <property type="term" value="C:cytoplasm"/>
    <property type="evidence" value="ECO:0007669"/>
    <property type="project" value="TreeGrafter"/>
</dbReference>
<dbReference type="AlphaFoldDB" id="A0A9P0QMB9"/>
<dbReference type="GO" id="GO:1990444">
    <property type="term" value="F:F-box domain binding"/>
    <property type="evidence" value="ECO:0007669"/>
    <property type="project" value="TreeGrafter"/>
</dbReference>
<reference evidence="1" key="1">
    <citation type="submission" date="2022-03" db="EMBL/GenBank/DDBJ databases">
        <authorList>
            <person name="Legras J.-L."/>
            <person name="Devillers H."/>
            <person name="Grondin C."/>
        </authorList>
    </citation>
    <scope>NUCLEOTIDE SEQUENCE</scope>
    <source>
        <strain evidence="1">CLIB 1423</strain>
    </source>
</reference>
<dbReference type="SUPFAM" id="SSF52799">
    <property type="entry name" value="(Phosphotyrosine protein) phosphatases II"/>
    <property type="match status" value="1"/>
</dbReference>
<dbReference type="GO" id="GO:0070372">
    <property type="term" value="P:regulation of ERK1 and ERK2 cascade"/>
    <property type="evidence" value="ECO:0007669"/>
    <property type="project" value="TreeGrafter"/>
</dbReference>